<protein>
    <submittedName>
        <fullName evidence="2">Uncharacterized protein</fullName>
    </submittedName>
</protein>
<evidence type="ECO:0000313" key="3">
    <source>
        <dbReference type="Proteomes" id="UP001226762"/>
    </source>
</evidence>
<organism evidence="2 3">
    <name type="scientific">Marimonas arenosa</name>
    <dbReference type="NCBI Taxonomy" id="1795305"/>
    <lineage>
        <taxon>Bacteria</taxon>
        <taxon>Pseudomonadati</taxon>
        <taxon>Pseudomonadota</taxon>
        <taxon>Alphaproteobacteria</taxon>
        <taxon>Rhodobacterales</taxon>
        <taxon>Paracoccaceae</taxon>
        <taxon>Marimonas</taxon>
    </lineage>
</organism>
<gene>
    <name evidence="2" type="ORF">NO357_21365</name>
</gene>
<dbReference type="Proteomes" id="UP001226762">
    <property type="component" value="Unassembled WGS sequence"/>
</dbReference>
<feature type="compositionally biased region" description="Polar residues" evidence="1">
    <location>
        <begin position="74"/>
        <end position="85"/>
    </location>
</feature>
<sequence length="98" mass="10647">MSDKSDKSDSGPTSLTTRESSRTEISQLNQYSPTCPTSPTQISDDDVARTPEAIEAIWDAAEERARRIAAGVQEDTTQDQTQGANQFPHGLGKYCVVT</sequence>
<comment type="caution">
    <text evidence="2">The sequence shown here is derived from an EMBL/GenBank/DDBJ whole genome shotgun (WGS) entry which is preliminary data.</text>
</comment>
<keyword evidence="3" id="KW-1185">Reference proteome</keyword>
<name>A0AAE3WFY4_9RHOB</name>
<proteinExistence type="predicted"/>
<accession>A0AAE3WFY4</accession>
<reference evidence="2" key="2">
    <citation type="submission" date="2023-02" db="EMBL/GenBank/DDBJ databases">
        <title>'Rhodoalgimonas zhirmunskyi' gen. nov., isolated from a red alga.</title>
        <authorList>
            <person name="Nedashkovskaya O.I."/>
            <person name="Otstavnykh N.Y."/>
            <person name="Bystritskaya E.P."/>
            <person name="Balabanova L.A."/>
            <person name="Isaeva M.P."/>
        </authorList>
    </citation>
    <scope>NUCLEOTIDE SEQUENCE</scope>
    <source>
        <strain evidence="2">KCTC 52189</strain>
    </source>
</reference>
<feature type="compositionally biased region" description="Polar residues" evidence="1">
    <location>
        <begin position="27"/>
        <end position="42"/>
    </location>
</feature>
<reference evidence="2" key="1">
    <citation type="submission" date="2022-07" db="EMBL/GenBank/DDBJ databases">
        <authorList>
            <person name="Otstavnykh N."/>
            <person name="Isaeva M."/>
            <person name="Bystritskaya E."/>
        </authorList>
    </citation>
    <scope>NUCLEOTIDE SEQUENCE</scope>
    <source>
        <strain evidence="2">KCTC 52189</strain>
    </source>
</reference>
<feature type="region of interest" description="Disordered" evidence="1">
    <location>
        <begin position="1"/>
        <end position="45"/>
    </location>
</feature>
<evidence type="ECO:0000256" key="1">
    <source>
        <dbReference type="SAM" id="MobiDB-lite"/>
    </source>
</evidence>
<evidence type="ECO:0000313" key="2">
    <source>
        <dbReference type="EMBL" id="MDQ2092461.1"/>
    </source>
</evidence>
<feature type="compositionally biased region" description="Low complexity" evidence="1">
    <location>
        <begin position="13"/>
        <end position="26"/>
    </location>
</feature>
<feature type="region of interest" description="Disordered" evidence="1">
    <location>
        <begin position="70"/>
        <end position="89"/>
    </location>
</feature>
<dbReference type="AlphaFoldDB" id="A0AAE3WFY4"/>
<dbReference type="EMBL" id="JANHAX010000010">
    <property type="protein sequence ID" value="MDQ2092461.1"/>
    <property type="molecule type" value="Genomic_DNA"/>
</dbReference>